<dbReference type="InterPro" id="IPR032820">
    <property type="entry name" value="ATPase_put"/>
</dbReference>
<dbReference type="Proteomes" id="UP000032430">
    <property type="component" value="Plasmid II"/>
</dbReference>
<dbReference type="KEGG" id="lfa:LFA_pA0044"/>
<evidence type="ECO:0000313" key="3">
    <source>
        <dbReference type="Proteomes" id="UP000032430"/>
    </source>
</evidence>
<name>A0A098GAZ5_9GAMM</name>
<dbReference type="AlphaFoldDB" id="A0A098GAZ5"/>
<dbReference type="HOGENOM" id="CLU_137927_3_3_6"/>
<dbReference type="EMBL" id="LN614828">
    <property type="protein sequence ID" value="CEG59152.1"/>
    <property type="molecule type" value="Genomic_DNA"/>
</dbReference>
<accession>A0A098GAZ5</accession>
<keyword evidence="1" id="KW-0812">Transmembrane</keyword>
<evidence type="ECO:0000256" key="1">
    <source>
        <dbReference type="SAM" id="Phobius"/>
    </source>
</evidence>
<feature type="transmembrane region" description="Helical" evidence="1">
    <location>
        <begin position="33"/>
        <end position="58"/>
    </location>
</feature>
<geneLocation type="plasmid" evidence="3">
    <name>LLAP10_pA</name>
</geneLocation>
<gene>
    <name evidence="2" type="ORF">LFA_pA0044</name>
</gene>
<evidence type="ECO:0000313" key="2">
    <source>
        <dbReference type="EMBL" id="CEG59152.1"/>
    </source>
</evidence>
<proteinExistence type="predicted"/>
<reference evidence="3" key="1">
    <citation type="submission" date="2014-09" db="EMBL/GenBank/DDBJ databases">
        <authorList>
            <person name="Gomez-Valero L."/>
        </authorList>
    </citation>
    <scope>NUCLEOTIDE SEQUENCE [LARGE SCALE GENOMIC DNA]</scope>
    <source>
        <strain evidence="3">ATCC700992</strain>
        <plasmid evidence="3">LLAP10_pA</plasmid>
    </source>
</reference>
<organism evidence="2 3">
    <name type="scientific">Legionella fallonii LLAP-10</name>
    <dbReference type="NCBI Taxonomy" id="1212491"/>
    <lineage>
        <taxon>Bacteria</taxon>
        <taxon>Pseudomonadati</taxon>
        <taxon>Pseudomonadota</taxon>
        <taxon>Gammaproteobacteria</taxon>
        <taxon>Legionellales</taxon>
        <taxon>Legionellaceae</taxon>
        <taxon>Legionella</taxon>
    </lineage>
</organism>
<dbReference type="Pfam" id="PF09527">
    <property type="entry name" value="ATPase_gene1"/>
    <property type="match status" value="1"/>
</dbReference>
<keyword evidence="3" id="KW-1185">Reference proteome</keyword>
<keyword evidence="2" id="KW-0614">Plasmid</keyword>
<feature type="transmembrane region" description="Helical" evidence="1">
    <location>
        <begin position="70"/>
        <end position="92"/>
    </location>
</feature>
<keyword evidence="1" id="KW-0472">Membrane</keyword>
<protein>
    <submittedName>
        <fullName evidence="2">Putative ATP synthase</fullName>
    </submittedName>
</protein>
<sequence>MAMAFKDPKKELEQQVKRSVHKMNQAKKSKSTLLAQTVYLGTLGFVFVLPIIAGAYLGVWLDEKIKGFSISWTINLILVGVIVGAVNVYLLIKE</sequence>
<keyword evidence="1" id="KW-1133">Transmembrane helix</keyword>